<dbReference type="Gene3D" id="3.40.50.11500">
    <property type="match status" value="1"/>
</dbReference>
<reference evidence="6 7" key="1">
    <citation type="journal article" date="2016" name="Nat. Commun.">
        <title>Extremotolerant tardigrade genome and improved radiotolerance of human cultured cells by tardigrade-unique protein.</title>
        <authorList>
            <person name="Hashimoto T."/>
            <person name="Horikawa D.D."/>
            <person name="Saito Y."/>
            <person name="Kuwahara H."/>
            <person name="Kozuka-Hata H."/>
            <person name="Shin-I T."/>
            <person name="Minakuchi Y."/>
            <person name="Ohishi K."/>
            <person name="Motoyama A."/>
            <person name="Aizu T."/>
            <person name="Enomoto A."/>
            <person name="Kondo K."/>
            <person name="Tanaka S."/>
            <person name="Hara Y."/>
            <person name="Koshikawa S."/>
            <person name="Sagara H."/>
            <person name="Miura T."/>
            <person name="Yokobori S."/>
            <person name="Miyagawa K."/>
            <person name="Suzuki Y."/>
            <person name="Kubo T."/>
            <person name="Oyama M."/>
            <person name="Kohara Y."/>
            <person name="Fujiyama A."/>
            <person name="Arakawa K."/>
            <person name="Katayama T."/>
            <person name="Toyoda A."/>
            <person name="Kunieda T."/>
        </authorList>
    </citation>
    <scope>NUCLEOTIDE SEQUENCE [LARGE SCALE GENOMIC DNA]</scope>
    <source>
        <strain evidence="6 7">YOKOZUNA-1</strain>
    </source>
</reference>
<sequence length="1807" mass="202680">MDDQWGADYFIVAGLEKNAAPLKITDESEAFVRKDIKDPITDLAVIDRTLDEPVPDGYTCVESTPTGYVADLNFGSFRCHSLFLCYRRGRDKPPLVHIGVHFEGRDNLTANCEKITATPSGNNANVNNGSNSQTYIVFKRANPEYLSPNDLVVTDVCVVIKDEKAPHTFWKIADRNLNNALLGSDVFLCYKKAVVKRNFLMYQPSLLFRYPTADLSSIPLPLDVSLFAMPMGASLEAWPKNTASPRPVFAKFVLTVSGNHNQVYNSEIKSVQKLYGAALSFYEPYPQDSLDEGQVAHLLKDTPAEDIPNYTFHSSKSICVLSRWPFFDAFQSFLQHILQMAFASTPHSVPVERVIYHLLHAIPFPSVNRPKVLIQLPNSPLSIPLTRPDDSPIPSNGGSFSAMLRNLSPENCAHVLMLALLEQKICLHSLRPDVLTAVAESLTSMIFPFVWQCPYVPLCPLGLCGLLNAPVPFIVGVNSRYFDLYEPPPDVIYVDLDTQSIEIPADRKDLMLKNLPKKATKILMERITKINTRMVQDTIRQQMEKKQVKAVPEVSGEREFRARFRTKQFDTEIQEAFLHFMVSIMKGYRSYLKPMVGAPTIGATDPAALFDLDGFLKSRDRSYLKFFDSFTRTQQFIRFIEERSIMSDREASYGMVFFDHCVDRVEKEGYAETRLIEADDVQGDPTVLVPPPEPSKNNEKYTYGKVFPTLQLELFDSNTAKSNDNISDADTVRMSIPAEDLVNLRTKQELRTTQNAAQIVHQKPKQWARYLLSTGYAVWFMQLPSFVAASNSPSRALRSAFETLQRVLAARLQPPDEVCYRILIQLCGQYSQPALAVNVLFEMKQHSILPDAVTYGYYNKVVFESHWPSVSDSPYMRWVKVQNVIRGVYLFKQAGKLRRERIDRGGEENRLVEEKDQTDGQKNSTLGTEHEESKRNTGGSSDTGFFSLDHDDKRNSVNSLTSGEFLAVMAELKPGVVDSPRWSPSAEHGPDGSTKLVKAVPQANDEIVRRSSKLSTTSSAQINLFSKISRRRVMSASPGREIDEGVFETLKEEVGRMAVLPPQRRHRSLTGESLSSRKNPKHRRRHFSHGDTMLSSSFPRKRQPKENSDNSRRSKMDEKLVTTVSVSTLPSAMSPERVSTPVVLNVNGTVEVIDEYVKTIELPLDEADEEETKEEEVRRVDTAPKRRMKSMSVPRETSDGEEGVEIISVPHSTSSDFTTVLPKIGAFLRGSKSYSSIKKFWSADKGGKGASGSARGDGRLAETPEEVKGSQRSINSVQSTEASPLAKSGAALMSGMKSVTSALSRKLEEMATTLTTASPGTYSPSRAGSSLRDIPGALNFGDYHLDLDYDQGREWVEEGMEETGETTVDGGKFHGFAFPTYSWPPKASKGGQQVLVHVDMVSMVVCEVCHTNIYDEEVMAGWFPDESNLNSRCPYCATNFLPELSITIYEHWEEEGNPHSPTKLESDCPFLQKIQSTRSSSLLAAEEQSPSKRLSVVIGDEVDGVAEVPSISIEENQAQDERKISEGSNEDHQSSIDCCRAVEAGDTVSQSECLTASTSPINTCRLKDRLKVPYLSPLVLRKELETLIANQGAACLTQANFHKAHAIIYWNLVWYCERLTLPQNLTGLLIDENGMKILTQMGHTTSLASRTRFVVICCQWDDAFLNKDYGNSLPLYLQFERGNEYRLSANLEMEFEAPVISHSMMGQMLARIRDHSDLLTPMKMFLQEMQNKPNGKRHRSLYRELLFLSLSVLNSENVNKFAFDKVYKMSFNTLRKDGEVIGILQADDRPPATAATWCRHAFRPLQF</sequence>
<dbReference type="InterPro" id="IPR037516">
    <property type="entry name" value="Tripartite_DENN"/>
</dbReference>
<feature type="region of interest" description="Disordered" evidence="3">
    <location>
        <begin position="1167"/>
        <end position="1202"/>
    </location>
</feature>
<dbReference type="OrthoDB" id="75250at2759"/>
<dbReference type="EMBL" id="BDGG01000007">
    <property type="protein sequence ID" value="GAV01664.1"/>
    <property type="molecule type" value="Genomic_DNA"/>
</dbReference>
<dbReference type="SMART" id="SM00800">
    <property type="entry name" value="uDENN"/>
    <property type="match status" value="1"/>
</dbReference>
<dbReference type="PROSITE" id="PS50211">
    <property type="entry name" value="DENN"/>
    <property type="match status" value="1"/>
</dbReference>
<evidence type="ECO:0000259" key="5">
    <source>
        <dbReference type="PROSITE" id="PS51498"/>
    </source>
</evidence>
<dbReference type="InterPro" id="IPR023341">
    <property type="entry name" value="MABP"/>
</dbReference>
<keyword evidence="1" id="KW-0344">Guanine-nucleotide releasing factor</keyword>
<dbReference type="GO" id="GO:0031410">
    <property type="term" value="C:cytoplasmic vesicle"/>
    <property type="evidence" value="ECO:0007669"/>
    <property type="project" value="TreeGrafter"/>
</dbReference>
<feature type="region of interest" description="Disordered" evidence="3">
    <location>
        <begin position="1243"/>
        <end position="1286"/>
    </location>
</feature>
<dbReference type="InterPro" id="IPR011990">
    <property type="entry name" value="TPR-like_helical_dom_sf"/>
</dbReference>
<dbReference type="Pfam" id="PF03455">
    <property type="entry name" value="dDENN"/>
    <property type="match status" value="1"/>
</dbReference>
<dbReference type="Pfam" id="PF02141">
    <property type="entry name" value="DENN"/>
    <property type="match status" value="1"/>
</dbReference>
<protein>
    <recommendedName>
        <fullName evidence="8">UDENN domain-containing protein</fullName>
    </recommendedName>
</protein>
<dbReference type="GO" id="GO:0005085">
    <property type="term" value="F:guanyl-nucleotide exchange factor activity"/>
    <property type="evidence" value="ECO:0007669"/>
    <property type="project" value="UniProtKB-KW"/>
</dbReference>
<feature type="domain" description="MABP" evidence="5">
    <location>
        <begin position="37"/>
        <end position="194"/>
    </location>
</feature>
<gene>
    <name evidence="6" type="primary">RvY_12342-1</name>
    <name evidence="6" type="synonym">RvY_12342.1</name>
    <name evidence="6" type="ORF">RvY_12342</name>
</gene>
<dbReference type="InterPro" id="IPR005112">
    <property type="entry name" value="dDENN_dom"/>
</dbReference>
<name>A0A1D1VRT7_RAMVA</name>
<evidence type="ECO:0000256" key="2">
    <source>
        <dbReference type="PROSITE-ProRule" id="PRU00708"/>
    </source>
</evidence>
<dbReference type="GO" id="GO:0032483">
    <property type="term" value="P:regulation of Rab protein signal transduction"/>
    <property type="evidence" value="ECO:0007669"/>
    <property type="project" value="TreeGrafter"/>
</dbReference>
<dbReference type="InterPro" id="IPR051696">
    <property type="entry name" value="DENN_Domain_GEFs"/>
</dbReference>
<feature type="compositionally biased region" description="Basic and acidic residues" evidence="3">
    <location>
        <begin position="908"/>
        <end position="919"/>
    </location>
</feature>
<feature type="compositionally biased region" description="Polar residues" evidence="3">
    <location>
        <begin position="1270"/>
        <end position="1282"/>
    </location>
</feature>
<dbReference type="SMART" id="SM00799">
    <property type="entry name" value="DENN"/>
    <property type="match status" value="1"/>
</dbReference>
<dbReference type="PANTHER" id="PTHR12296">
    <property type="entry name" value="DENN DOMAIN-CONTAINING PROTEIN 4"/>
    <property type="match status" value="1"/>
</dbReference>
<feature type="repeat" description="PPR" evidence="2">
    <location>
        <begin position="816"/>
        <end position="850"/>
    </location>
</feature>
<comment type="caution">
    <text evidence="6">The sequence shown here is derived from an EMBL/GenBank/DDBJ whole genome shotgun (WGS) entry which is preliminary data.</text>
</comment>
<dbReference type="InterPro" id="IPR005113">
    <property type="entry name" value="uDENN_dom"/>
</dbReference>
<feature type="compositionally biased region" description="Basic and acidic residues" evidence="3">
    <location>
        <begin position="1256"/>
        <end position="1269"/>
    </location>
</feature>
<dbReference type="PROSITE" id="PS51498">
    <property type="entry name" value="MABP"/>
    <property type="match status" value="1"/>
</dbReference>
<evidence type="ECO:0000259" key="4">
    <source>
        <dbReference type="PROSITE" id="PS50211"/>
    </source>
</evidence>
<accession>A0A1D1VRT7</accession>
<evidence type="ECO:0000313" key="6">
    <source>
        <dbReference type="EMBL" id="GAV01664.1"/>
    </source>
</evidence>
<dbReference type="InterPro" id="IPR002885">
    <property type="entry name" value="PPR_rpt"/>
</dbReference>
<evidence type="ECO:0000256" key="3">
    <source>
        <dbReference type="SAM" id="MobiDB-lite"/>
    </source>
</evidence>
<evidence type="ECO:0008006" key="8">
    <source>
        <dbReference type="Google" id="ProtNLM"/>
    </source>
</evidence>
<evidence type="ECO:0000313" key="7">
    <source>
        <dbReference type="Proteomes" id="UP000186922"/>
    </source>
</evidence>
<dbReference type="Pfam" id="PF03456">
    <property type="entry name" value="uDENN"/>
    <property type="match status" value="1"/>
</dbReference>
<dbReference type="Gene3D" id="1.25.40.10">
    <property type="entry name" value="Tetratricopeptide repeat domain"/>
    <property type="match status" value="1"/>
</dbReference>
<dbReference type="PANTHER" id="PTHR12296:SF30">
    <property type="entry name" value="DENN DOMAIN-CONTAINING PROTEIN CRAG"/>
    <property type="match status" value="1"/>
</dbReference>
<keyword evidence="7" id="KW-1185">Reference proteome</keyword>
<proteinExistence type="predicted"/>
<feature type="region of interest" description="Disordered" evidence="3">
    <location>
        <begin position="908"/>
        <end position="953"/>
    </location>
</feature>
<feature type="domain" description="UDENN" evidence="4">
    <location>
        <begin position="186"/>
        <end position="651"/>
    </location>
</feature>
<dbReference type="PROSITE" id="PS51375">
    <property type="entry name" value="PPR"/>
    <property type="match status" value="1"/>
</dbReference>
<dbReference type="Gene3D" id="2.100.10.50">
    <property type="match status" value="1"/>
</dbReference>
<dbReference type="InterPro" id="IPR043153">
    <property type="entry name" value="DENN_C"/>
</dbReference>
<feature type="region of interest" description="Disordered" evidence="3">
    <location>
        <begin position="1058"/>
        <end position="1120"/>
    </location>
</feature>
<dbReference type="SMART" id="SM00801">
    <property type="entry name" value="dDENN"/>
    <property type="match status" value="1"/>
</dbReference>
<dbReference type="Proteomes" id="UP000186922">
    <property type="component" value="Unassembled WGS sequence"/>
</dbReference>
<organism evidence="6 7">
    <name type="scientific">Ramazzottius varieornatus</name>
    <name type="common">Water bear</name>
    <name type="synonym">Tardigrade</name>
    <dbReference type="NCBI Taxonomy" id="947166"/>
    <lineage>
        <taxon>Eukaryota</taxon>
        <taxon>Metazoa</taxon>
        <taxon>Ecdysozoa</taxon>
        <taxon>Tardigrada</taxon>
        <taxon>Eutardigrada</taxon>
        <taxon>Parachela</taxon>
        <taxon>Hypsibioidea</taxon>
        <taxon>Ramazzottiidae</taxon>
        <taxon>Ramazzottius</taxon>
    </lineage>
</organism>
<dbReference type="STRING" id="947166.A0A1D1VRT7"/>
<dbReference type="InterPro" id="IPR001194">
    <property type="entry name" value="cDENN_dom"/>
</dbReference>
<feature type="compositionally biased region" description="Basic and acidic residues" evidence="3">
    <location>
        <begin position="1175"/>
        <end position="1184"/>
    </location>
</feature>
<feature type="compositionally biased region" description="Basic and acidic residues" evidence="3">
    <location>
        <begin position="1104"/>
        <end position="1120"/>
    </location>
</feature>
<feature type="compositionally biased region" description="Basic residues" evidence="3">
    <location>
        <begin position="1078"/>
        <end position="1087"/>
    </location>
</feature>
<evidence type="ECO:0000256" key="1">
    <source>
        <dbReference type="ARBA" id="ARBA00022658"/>
    </source>
</evidence>